<reference evidence="1 2" key="1">
    <citation type="journal article" date="2019" name="Commun. Biol.">
        <title>The bagworm genome reveals a unique fibroin gene that provides high tensile strength.</title>
        <authorList>
            <person name="Kono N."/>
            <person name="Nakamura H."/>
            <person name="Ohtoshi R."/>
            <person name="Tomita M."/>
            <person name="Numata K."/>
            <person name="Arakawa K."/>
        </authorList>
    </citation>
    <scope>NUCLEOTIDE SEQUENCE [LARGE SCALE GENOMIC DNA]</scope>
</reference>
<proteinExistence type="predicted"/>
<comment type="caution">
    <text evidence="1">The sequence shown here is derived from an EMBL/GenBank/DDBJ whole genome shotgun (WGS) entry which is preliminary data.</text>
</comment>
<evidence type="ECO:0000313" key="1">
    <source>
        <dbReference type="EMBL" id="GBP28288.1"/>
    </source>
</evidence>
<organism evidence="1 2">
    <name type="scientific">Eumeta variegata</name>
    <name type="common">Bagworm moth</name>
    <name type="synonym">Eumeta japonica</name>
    <dbReference type="NCBI Taxonomy" id="151549"/>
    <lineage>
        <taxon>Eukaryota</taxon>
        <taxon>Metazoa</taxon>
        <taxon>Ecdysozoa</taxon>
        <taxon>Arthropoda</taxon>
        <taxon>Hexapoda</taxon>
        <taxon>Insecta</taxon>
        <taxon>Pterygota</taxon>
        <taxon>Neoptera</taxon>
        <taxon>Endopterygota</taxon>
        <taxon>Lepidoptera</taxon>
        <taxon>Glossata</taxon>
        <taxon>Ditrysia</taxon>
        <taxon>Tineoidea</taxon>
        <taxon>Psychidae</taxon>
        <taxon>Oiketicinae</taxon>
        <taxon>Eumeta</taxon>
    </lineage>
</organism>
<dbReference type="AlphaFoldDB" id="A0A4C1UPC3"/>
<name>A0A4C1UPC3_EUMVA</name>
<dbReference type="EMBL" id="BGZK01000205">
    <property type="protein sequence ID" value="GBP28288.1"/>
    <property type="molecule type" value="Genomic_DNA"/>
</dbReference>
<sequence>MGIGSGMGQRIENETRIEFERNCIASWTGTETGTELGSKTDVESGLQSNCTEAFTYTYLYAASEVIVGAAKTRPTFTADNLGVAGIDKVPIGYQYQFATDRACMNRITGRQRGTEAEWSPAPLSCGTAPTRQLFLRLSLRHLYVNIVSYFSQKRLLQ</sequence>
<accession>A0A4C1UPC3</accession>
<gene>
    <name evidence="1" type="ORF">EVAR_11747_1</name>
</gene>
<dbReference type="Proteomes" id="UP000299102">
    <property type="component" value="Unassembled WGS sequence"/>
</dbReference>
<protein>
    <submittedName>
        <fullName evidence="1">Uncharacterized protein</fullName>
    </submittedName>
</protein>
<evidence type="ECO:0000313" key="2">
    <source>
        <dbReference type="Proteomes" id="UP000299102"/>
    </source>
</evidence>
<keyword evidence="2" id="KW-1185">Reference proteome</keyword>